<dbReference type="Proteomes" id="UP000308889">
    <property type="component" value="Chromosome"/>
</dbReference>
<protein>
    <submittedName>
        <fullName evidence="2">Uncharacterized protein</fullName>
    </submittedName>
</protein>
<evidence type="ECO:0000256" key="1">
    <source>
        <dbReference type="SAM" id="Phobius"/>
    </source>
</evidence>
<evidence type="ECO:0000313" key="3">
    <source>
        <dbReference type="Proteomes" id="UP000308889"/>
    </source>
</evidence>
<keyword evidence="1" id="KW-0812">Transmembrane</keyword>
<keyword evidence="1" id="KW-1133">Transmembrane helix</keyword>
<accession>A0ABX5VHE0</accession>
<dbReference type="EMBL" id="CP040882">
    <property type="protein sequence ID" value="QDA55571.1"/>
    <property type="molecule type" value="Genomic_DNA"/>
</dbReference>
<reference evidence="3" key="1">
    <citation type="submission" date="2019-06" db="EMBL/GenBank/DDBJ databases">
        <authorList>
            <person name="Oh B.S."/>
        </authorList>
    </citation>
    <scope>NUCLEOTIDE SEQUENCE [LARGE SCALE GENOMIC DNA]</scope>
    <source>
        <strain evidence="3">KGMB03119</strain>
    </source>
</reference>
<dbReference type="RefSeq" id="WP_139688979.1">
    <property type="nucleotide sequence ID" value="NZ_CP040882.1"/>
</dbReference>
<keyword evidence="1" id="KW-0472">Membrane</keyword>
<feature type="transmembrane region" description="Helical" evidence="1">
    <location>
        <begin position="55"/>
        <end position="72"/>
    </location>
</feature>
<gene>
    <name evidence="2" type="ORF">FG381_11875</name>
</gene>
<organism evidence="2 3">
    <name type="scientific">Sutterella faecalis</name>
    <dbReference type="NCBI Taxonomy" id="2584944"/>
    <lineage>
        <taxon>Bacteria</taxon>
        <taxon>Pseudomonadati</taxon>
        <taxon>Pseudomonadota</taxon>
        <taxon>Betaproteobacteria</taxon>
        <taxon>Burkholderiales</taxon>
        <taxon>Sutterellaceae</taxon>
        <taxon>Sutterella</taxon>
    </lineage>
</organism>
<sequence length="88" mass="9793">MTELLIYLSALLGGIHRVACFGSGVFAGLGTGCILAASFHPLMSPPRRKFFIRKGWSCLQLTLIFVFLALIVPGEETWREMFGLFLEK</sequence>
<name>A0ABX5VHE0_9BURK</name>
<proteinExistence type="predicted"/>
<keyword evidence="3" id="KW-1185">Reference proteome</keyword>
<evidence type="ECO:0000313" key="2">
    <source>
        <dbReference type="EMBL" id="QDA55571.1"/>
    </source>
</evidence>